<accession>A0A4P9TGD4</accession>
<evidence type="ECO:0000256" key="1">
    <source>
        <dbReference type="SAM" id="MobiDB-lite"/>
    </source>
</evidence>
<proteinExistence type="predicted"/>
<feature type="region of interest" description="Disordered" evidence="1">
    <location>
        <begin position="1"/>
        <end position="24"/>
    </location>
</feature>
<feature type="compositionally biased region" description="Low complexity" evidence="1">
    <location>
        <begin position="1"/>
        <end position="23"/>
    </location>
</feature>
<feature type="region of interest" description="Disordered" evidence="1">
    <location>
        <begin position="78"/>
        <end position="101"/>
    </location>
</feature>
<dbReference type="RefSeq" id="WP_138654056.1">
    <property type="nucleotide sequence ID" value="NZ_CP040637.1"/>
</dbReference>
<dbReference type="EMBL" id="CP040637">
    <property type="protein sequence ID" value="QCW03777.1"/>
    <property type="molecule type" value="Genomic_DNA"/>
</dbReference>
<organism evidence="2 3">
    <name type="scientific">Natrinema pallidum</name>
    <dbReference type="NCBI Taxonomy" id="69527"/>
    <lineage>
        <taxon>Archaea</taxon>
        <taxon>Methanobacteriati</taxon>
        <taxon>Methanobacteriota</taxon>
        <taxon>Stenosarchaea group</taxon>
        <taxon>Halobacteria</taxon>
        <taxon>Halobacteriales</taxon>
        <taxon>Natrialbaceae</taxon>
        <taxon>Natrinema</taxon>
    </lineage>
</organism>
<feature type="compositionally biased region" description="Basic and acidic residues" evidence="1">
    <location>
        <begin position="88"/>
        <end position="98"/>
    </location>
</feature>
<reference evidence="3" key="1">
    <citation type="submission" date="2019-05" db="EMBL/GenBank/DDBJ databases">
        <title>Complete Genome Sequence and Methylation Pattern of the Halophilic Archaeon Natrinema pallidum BOL6-1.</title>
        <authorList>
            <person name="DasSarma P."/>
            <person name="DasSarma B.P."/>
            <person name="DasSarma S.L."/>
            <person name="Martinez F.L."/>
            <person name="Guzman D."/>
            <person name="Roberts R.J."/>
            <person name="DasSarma S."/>
        </authorList>
    </citation>
    <scope>NUCLEOTIDE SEQUENCE [LARGE SCALE GENOMIC DNA]</scope>
    <source>
        <strain evidence="3">BOL6-1</strain>
    </source>
</reference>
<evidence type="ECO:0000313" key="3">
    <source>
        <dbReference type="Proteomes" id="UP000307562"/>
    </source>
</evidence>
<gene>
    <name evidence="2" type="ORF">FGF80_11250</name>
</gene>
<dbReference type="AlphaFoldDB" id="A0A4P9TGD4"/>
<name>A0A4P9TGD4_9EURY</name>
<dbReference type="KEGG" id="npl:FGF80_11250"/>
<dbReference type="GeneID" id="96156578"/>
<dbReference type="Proteomes" id="UP000307562">
    <property type="component" value="Chromosome"/>
</dbReference>
<keyword evidence="3" id="KW-1185">Reference proteome</keyword>
<protein>
    <submittedName>
        <fullName evidence="2">Uncharacterized protein</fullName>
    </submittedName>
</protein>
<sequence>MDAEEQPNNSNESNSDQNNNSNQLRCSFHVELLKDSPEDAPIISANEKELMEVNIIKRIFNIATDKDRDLEKITRPSGKYEQFSVDPNSKEELKEGRNSLESLPRYQNEDYPLGVYVESDGIIAAITEDCLT</sequence>
<evidence type="ECO:0000313" key="2">
    <source>
        <dbReference type="EMBL" id="QCW03777.1"/>
    </source>
</evidence>